<evidence type="ECO:0000313" key="10">
    <source>
        <dbReference type="Proteomes" id="UP001378592"/>
    </source>
</evidence>
<dbReference type="GO" id="GO:0022857">
    <property type="term" value="F:transmembrane transporter activity"/>
    <property type="evidence" value="ECO:0007669"/>
    <property type="project" value="InterPro"/>
</dbReference>
<evidence type="ECO:0000256" key="1">
    <source>
        <dbReference type="ARBA" id="ARBA00004141"/>
    </source>
</evidence>
<feature type="transmembrane region" description="Helical" evidence="7">
    <location>
        <begin position="386"/>
        <end position="410"/>
    </location>
</feature>
<evidence type="ECO:0000256" key="4">
    <source>
        <dbReference type="ARBA" id="ARBA00022989"/>
    </source>
</evidence>
<comment type="caution">
    <text evidence="9">The sequence shown here is derived from an EMBL/GenBank/DDBJ whole genome shotgun (WGS) entry which is preliminary data.</text>
</comment>
<evidence type="ECO:0000256" key="6">
    <source>
        <dbReference type="ARBA" id="ARBA00024338"/>
    </source>
</evidence>
<gene>
    <name evidence="9" type="ORF">R5R35_011072</name>
</gene>
<keyword evidence="4 7" id="KW-1133">Transmembrane helix</keyword>
<dbReference type="Gene3D" id="1.20.1250.20">
    <property type="entry name" value="MFS general substrate transporter like domains"/>
    <property type="match status" value="1"/>
</dbReference>
<name>A0AAN9ZD41_9ORTH</name>
<dbReference type="SUPFAM" id="SSF103473">
    <property type="entry name" value="MFS general substrate transporter"/>
    <property type="match status" value="1"/>
</dbReference>
<evidence type="ECO:0000256" key="7">
    <source>
        <dbReference type="SAM" id="Phobius"/>
    </source>
</evidence>
<dbReference type="CDD" id="cd17328">
    <property type="entry name" value="MFS_spinster_like"/>
    <property type="match status" value="1"/>
</dbReference>
<keyword evidence="5 7" id="KW-0472">Membrane</keyword>
<keyword evidence="10" id="KW-1185">Reference proteome</keyword>
<feature type="domain" description="Major facilitator superfamily (MFS) profile" evidence="8">
    <location>
        <begin position="70"/>
        <end position="502"/>
    </location>
</feature>
<reference evidence="9 10" key="1">
    <citation type="submission" date="2024-03" db="EMBL/GenBank/DDBJ databases">
        <title>The genome assembly and annotation of the cricket Gryllus longicercus Weissman &amp; Gray.</title>
        <authorList>
            <person name="Szrajer S."/>
            <person name="Gray D."/>
            <person name="Ylla G."/>
        </authorList>
    </citation>
    <scope>NUCLEOTIDE SEQUENCE [LARGE SCALE GENOMIC DNA]</scope>
    <source>
        <strain evidence="9">DAG 2021-001</strain>
        <tissue evidence="9">Whole body minus gut</tissue>
    </source>
</reference>
<feature type="transmembrane region" description="Helical" evidence="7">
    <location>
        <begin position="319"/>
        <end position="343"/>
    </location>
</feature>
<feature type="transmembrane region" description="Helical" evidence="7">
    <location>
        <begin position="68"/>
        <end position="88"/>
    </location>
</feature>
<feature type="transmembrane region" description="Helical" evidence="7">
    <location>
        <begin position="355"/>
        <end position="374"/>
    </location>
</feature>
<keyword evidence="3 7" id="KW-0812">Transmembrane</keyword>
<dbReference type="AlphaFoldDB" id="A0AAN9ZD41"/>
<feature type="transmembrane region" description="Helical" evidence="7">
    <location>
        <begin position="225"/>
        <end position="245"/>
    </location>
</feature>
<feature type="transmembrane region" description="Helical" evidence="7">
    <location>
        <begin position="135"/>
        <end position="154"/>
    </location>
</feature>
<dbReference type="InterPro" id="IPR036259">
    <property type="entry name" value="MFS_trans_sf"/>
</dbReference>
<dbReference type="PANTHER" id="PTHR23505:SF79">
    <property type="entry name" value="PROTEIN SPINSTER"/>
    <property type="match status" value="1"/>
</dbReference>
<feature type="transmembrane region" description="Helical" evidence="7">
    <location>
        <begin position="160"/>
        <end position="182"/>
    </location>
</feature>
<dbReference type="GO" id="GO:0016020">
    <property type="term" value="C:membrane"/>
    <property type="evidence" value="ECO:0007669"/>
    <property type="project" value="UniProtKB-SubCell"/>
</dbReference>
<sequence>MPAQKLVDKHCLRILNMEPRNIPTNNSHHQLMTGEDVDSVASTDSSYPSDPSSAAKNGRFTCLTRRQIVTVAVLCFVNLINYMDRFTIAAVLEQVKKYYGANNSSAGLLQTAFVFSYMIFAPAFGYLGDRYSRRWIMAGGVFMWSLTTLVGSYMENFHAFLFFRALVGIGEASYSTIAPTIISDLFVKNVRSRMLAIFYFAIPVGSGLGYIIGSETYKIAGQWQYALRVTPVMGVIAVLLIIFLMQDPARGESEGRTHDTTTSWFEDIRALFKNYSFMLSTLGFTCVTFVTGALAWWGPNFLVLGLKLQNENYEGSDDNVANIFGVITMIAGITGVSLGSYLAQRFRARWPNADPLVCAYGLLASAPLVFLATVTAKHNISVCYLLIFFGEVFLNLNWSIVADMILYVVVPTRRSTAEAFNILFSHALGDAGSPYLIGVISVALQAALSPTGAILPPSDANQPKSREEIEVEFLSLQYALFITCFVEVIGGLLFLLTAVYIVHDKIKASGDDCEQPRHIYADQTYLTHEQSQNLVT</sequence>
<evidence type="ECO:0000256" key="3">
    <source>
        <dbReference type="ARBA" id="ARBA00022692"/>
    </source>
</evidence>
<protein>
    <recommendedName>
        <fullName evidence="8">Major facilitator superfamily (MFS) profile domain-containing protein</fullName>
    </recommendedName>
</protein>
<keyword evidence="2" id="KW-0813">Transport</keyword>
<comment type="similarity">
    <text evidence="6">Belongs to the major facilitator superfamily. Spinster (TC 2.A.1.49) family.</text>
</comment>
<accession>A0AAN9ZD41</accession>
<feature type="transmembrane region" description="Helical" evidence="7">
    <location>
        <begin position="478"/>
        <end position="502"/>
    </location>
</feature>
<feature type="transmembrane region" description="Helical" evidence="7">
    <location>
        <begin position="194"/>
        <end position="213"/>
    </location>
</feature>
<proteinExistence type="inferred from homology"/>
<dbReference type="EMBL" id="JAZDUA010000064">
    <property type="protein sequence ID" value="KAK7870090.1"/>
    <property type="molecule type" value="Genomic_DNA"/>
</dbReference>
<dbReference type="InterPro" id="IPR044770">
    <property type="entry name" value="MFS_spinster-like"/>
</dbReference>
<feature type="transmembrane region" description="Helical" evidence="7">
    <location>
        <begin position="422"/>
        <end position="448"/>
    </location>
</feature>
<feature type="transmembrane region" description="Helical" evidence="7">
    <location>
        <begin position="277"/>
        <end position="299"/>
    </location>
</feature>
<organism evidence="9 10">
    <name type="scientific">Gryllus longicercus</name>
    <dbReference type="NCBI Taxonomy" id="2509291"/>
    <lineage>
        <taxon>Eukaryota</taxon>
        <taxon>Metazoa</taxon>
        <taxon>Ecdysozoa</taxon>
        <taxon>Arthropoda</taxon>
        <taxon>Hexapoda</taxon>
        <taxon>Insecta</taxon>
        <taxon>Pterygota</taxon>
        <taxon>Neoptera</taxon>
        <taxon>Polyneoptera</taxon>
        <taxon>Orthoptera</taxon>
        <taxon>Ensifera</taxon>
        <taxon>Gryllidea</taxon>
        <taxon>Grylloidea</taxon>
        <taxon>Gryllidae</taxon>
        <taxon>Gryllinae</taxon>
        <taxon>Gryllus</taxon>
    </lineage>
</organism>
<dbReference type="Proteomes" id="UP001378592">
    <property type="component" value="Unassembled WGS sequence"/>
</dbReference>
<evidence type="ECO:0000259" key="8">
    <source>
        <dbReference type="PROSITE" id="PS50850"/>
    </source>
</evidence>
<dbReference type="PANTHER" id="PTHR23505">
    <property type="entry name" value="SPINSTER"/>
    <property type="match status" value="1"/>
</dbReference>
<dbReference type="InterPro" id="IPR011701">
    <property type="entry name" value="MFS"/>
</dbReference>
<evidence type="ECO:0000256" key="2">
    <source>
        <dbReference type="ARBA" id="ARBA00022448"/>
    </source>
</evidence>
<evidence type="ECO:0000256" key="5">
    <source>
        <dbReference type="ARBA" id="ARBA00023136"/>
    </source>
</evidence>
<dbReference type="PROSITE" id="PS50850">
    <property type="entry name" value="MFS"/>
    <property type="match status" value="1"/>
</dbReference>
<comment type="subcellular location">
    <subcellularLocation>
        <location evidence="1">Membrane</location>
        <topology evidence="1">Multi-pass membrane protein</topology>
    </subcellularLocation>
</comment>
<dbReference type="InterPro" id="IPR020846">
    <property type="entry name" value="MFS_dom"/>
</dbReference>
<dbReference type="Pfam" id="PF07690">
    <property type="entry name" value="MFS_1"/>
    <property type="match status" value="1"/>
</dbReference>
<evidence type="ECO:0000313" key="9">
    <source>
        <dbReference type="EMBL" id="KAK7870090.1"/>
    </source>
</evidence>
<feature type="transmembrane region" description="Helical" evidence="7">
    <location>
        <begin position="108"/>
        <end position="128"/>
    </location>
</feature>